<proteinExistence type="predicted"/>
<dbReference type="EMBL" id="LAZR01034684">
    <property type="protein sequence ID" value="KKL44639.1"/>
    <property type="molecule type" value="Genomic_DNA"/>
</dbReference>
<dbReference type="AlphaFoldDB" id="A0A0F9C606"/>
<accession>A0A0F9C606</accession>
<gene>
    <name evidence="1" type="ORF">LCGC14_2363650</name>
</gene>
<organism evidence="1">
    <name type="scientific">marine sediment metagenome</name>
    <dbReference type="NCBI Taxonomy" id="412755"/>
    <lineage>
        <taxon>unclassified sequences</taxon>
        <taxon>metagenomes</taxon>
        <taxon>ecological metagenomes</taxon>
    </lineage>
</organism>
<sequence length="88" mass="10094">MILSRGTKGVTIMSLVIERFLKCDGPGCDKTFGIDMRHMSASKHRTEAKKEGWRIRDGKDYCPKCTRKRDALNKRSRLAGSMFRSRIT</sequence>
<protein>
    <submittedName>
        <fullName evidence="1">Uncharacterized protein</fullName>
    </submittedName>
</protein>
<reference evidence="1" key="1">
    <citation type="journal article" date="2015" name="Nature">
        <title>Complex archaea that bridge the gap between prokaryotes and eukaryotes.</title>
        <authorList>
            <person name="Spang A."/>
            <person name="Saw J.H."/>
            <person name="Jorgensen S.L."/>
            <person name="Zaremba-Niedzwiedzka K."/>
            <person name="Martijn J."/>
            <person name="Lind A.E."/>
            <person name="van Eijk R."/>
            <person name="Schleper C."/>
            <person name="Guy L."/>
            <person name="Ettema T.J."/>
        </authorList>
    </citation>
    <scope>NUCLEOTIDE SEQUENCE</scope>
</reference>
<name>A0A0F9C606_9ZZZZ</name>
<comment type="caution">
    <text evidence="1">The sequence shown here is derived from an EMBL/GenBank/DDBJ whole genome shotgun (WGS) entry which is preliminary data.</text>
</comment>
<evidence type="ECO:0000313" key="1">
    <source>
        <dbReference type="EMBL" id="KKL44639.1"/>
    </source>
</evidence>